<dbReference type="GO" id="GO:0006304">
    <property type="term" value="P:DNA modification"/>
    <property type="evidence" value="ECO:0007669"/>
    <property type="project" value="InterPro"/>
</dbReference>
<dbReference type="PROSITE" id="PS00092">
    <property type="entry name" value="N6_MTASE"/>
    <property type="match status" value="1"/>
</dbReference>
<keyword evidence="2" id="KW-0489">Methyltransferase</keyword>
<dbReference type="AlphaFoldDB" id="G2DBQ8"/>
<evidence type="ECO:0000256" key="5">
    <source>
        <dbReference type="ARBA" id="ARBA00047942"/>
    </source>
</evidence>
<keyword evidence="3" id="KW-0808">Transferase</keyword>
<evidence type="ECO:0000313" key="8">
    <source>
        <dbReference type="Proteomes" id="UP000004491"/>
    </source>
</evidence>
<keyword evidence="8" id="KW-1185">Reference proteome</keyword>
<proteinExistence type="predicted"/>
<dbReference type="PATRIC" id="fig|1048808.3.peg.1028"/>
<evidence type="ECO:0000313" key="7">
    <source>
        <dbReference type="EMBL" id="EGV51921.1"/>
    </source>
</evidence>
<dbReference type="EC" id="2.1.1.72" evidence="1"/>
<evidence type="ECO:0000256" key="1">
    <source>
        <dbReference type="ARBA" id="ARBA00011900"/>
    </source>
</evidence>
<accession>G2DBQ8</accession>
<feature type="domain" description="Type II methyltransferase M.TaqI-like" evidence="6">
    <location>
        <begin position="35"/>
        <end position="135"/>
    </location>
</feature>
<dbReference type="NCBIfam" id="NF033452">
    <property type="entry name" value="BREX_1_MTaseX"/>
    <property type="match status" value="1"/>
</dbReference>
<dbReference type="Pfam" id="PF07669">
    <property type="entry name" value="Eco57I"/>
    <property type="match status" value="1"/>
</dbReference>
<dbReference type="PANTHER" id="PTHR33841:SF1">
    <property type="entry name" value="DNA METHYLTRANSFERASE A"/>
    <property type="match status" value="1"/>
</dbReference>
<reference evidence="7" key="1">
    <citation type="journal article" date="2011" name="ISME J.">
        <title>The endosymbionts of the deep-sea tubeworms Riftia pachyptila and Tevnia jerichonana share an identical physiology as revealed by proteogenomic analyses.</title>
        <authorList>
            <person name="Gardebrecht A."/>
            <person name="Markert S."/>
            <person name="Felbeck H."/>
            <person name="Thuermer A."/>
            <person name="Albrecht D."/>
            <person name="Wollherr A."/>
            <person name="Kabisch J."/>
            <person name="Lehmann R."/>
            <person name="Daniel R."/>
            <person name="Liesegang H."/>
            <person name="Hecker M."/>
            <person name="Sievert S.M."/>
            <person name="Schweder T."/>
        </authorList>
    </citation>
    <scope>NUCLEOTIDE SEQUENCE [LARGE SCALE GENOMIC DNA]</scope>
</reference>
<dbReference type="InterPro" id="IPR050953">
    <property type="entry name" value="N4_N6_ade-DNA_methylase"/>
</dbReference>
<dbReference type="InterPro" id="IPR002052">
    <property type="entry name" value="DNA_methylase_N6_adenine_CS"/>
</dbReference>
<dbReference type="SUPFAM" id="SSF53335">
    <property type="entry name" value="S-adenosyl-L-methionine-dependent methyltransferases"/>
    <property type="match status" value="1"/>
</dbReference>
<evidence type="ECO:0000256" key="2">
    <source>
        <dbReference type="ARBA" id="ARBA00022603"/>
    </source>
</evidence>
<dbReference type="EMBL" id="AFOC01000021">
    <property type="protein sequence ID" value="EGV51921.1"/>
    <property type="molecule type" value="Genomic_DNA"/>
</dbReference>
<comment type="catalytic activity">
    <reaction evidence="5">
        <text>a 2'-deoxyadenosine in DNA + S-adenosyl-L-methionine = an N(6)-methyl-2'-deoxyadenosine in DNA + S-adenosyl-L-homocysteine + H(+)</text>
        <dbReference type="Rhea" id="RHEA:15197"/>
        <dbReference type="Rhea" id="RHEA-COMP:12418"/>
        <dbReference type="Rhea" id="RHEA-COMP:12419"/>
        <dbReference type="ChEBI" id="CHEBI:15378"/>
        <dbReference type="ChEBI" id="CHEBI:57856"/>
        <dbReference type="ChEBI" id="CHEBI:59789"/>
        <dbReference type="ChEBI" id="CHEBI:90615"/>
        <dbReference type="ChEBI" id="CHEBI:90616"/>
        <dbReference type="EC" id="2.1.1.72"/>
    </reaction>
</comment>
<sequence length="770" mass="88023">MSTEQSQKTLDALIAYDQSVKSPTFGHRESVDNCKQALRQADYLSTKYHVVIANPPYMGGKGMNGRLGKWAKDNYPNSKSDLFAMFIERNLDLVQKQGSVAMITMQSWMFLSSFEKLRSRLLAQNTILSMAHLGARAFDSIGGEVVSTTAFVLENKNRPEYKGGYLRLIDGNSEAEKGAAIREAIKNPDCSWFYRASAADFKKIPGSPIAYWAPNGVLKAFEQYESLKEFAVPSQGMATTNNDLFLRQWHECPRERFINPKAVAPVTRENGKWFACNKGGPFRKWYGNNNYVVNYENDGEAICEYIDNTPNVRVKSNGRVINRDKYFKVGTTWSTISSARFSMRFTPPGYVFETKGAMCFPGSLSAAKFLTALGCSKVVDYLLTFISPTLDYHEGPLGRLPIAPVGQEKIDSLAEHAINNSIIDWDSYETSWDFTDLPLLHPDYREPTLKDTYQKLRTHWQDMILEMQRLEEENNRIFIEAYGLQDELTPEVPLTEITLTCNPHYRYGGNKSEEELETLLLADTMKEFISYAVGCMFGRYALEKPGLVLANQGETIDDYLKQIPDPSFPADDDNVIPMLDGNWFTDDITERFYKFLRVTFGEEHFEENLQFIEKALNIKGKRNYTIRDYFLKEFYSDHVKRHKKRPIYWLFSSSKGSFNALIYMHRYRPDTVSVILNDYLREFRTKLASEKNHLEAVSISASATAGEKTKALKEIEKINKMITELEEYEREVLYPLATKQVEIDLDDGVKVNYNKFGKALKKIAGLTAKG</sequence>
<dbReference type="PANTHER" id="PTHR33841">
    <property type="entry name" value="DNA METHYLTRANSFERASE YEEA-RELATED"/>
    <property type="match status" value="1"/>
</dbReference>
<protein>
    <recommendedName>
        <fullName evidence="1">site-specific DNA-methyltransferase (adenine-specific)</fullName>
        <ecNumber evidence="1">2.1.1.72</ecNumber>
    </recommendedName>
</protein>
<gene>
    <name evidence="7" type="ORF">Rifp1Sym_au00010</name>
</gene>
<organism evidence="7 8">
    <name type="scientific">endosymbiont of Riftia pachyptila</name>
    <name type="common">vent Ph05</name>
    <dbReference type="NCBI Taxonomy" id="1048808"/>
    <lineage>
        <taxon>Bacteria</taxon>
        <taxon>Pseudomonadati</taxon>
        <taxon>Pseudomonadota</taxon>
        <taxon>Gammaproteobacteria</taxon>
        <taxon>sulfur-oxidizing symbionts</taxon>
    </lineage>
</organism>
<dbReference type="GO" id="GO:0009007">
    <property type="term" value="F:site-specific DNA-methyltransferase (adenine-specific) activity"/>
    <property type="evidence" value="ECO:0007669"/>
    <property type="project" value="UniProtKB-EC"/>
</dbReference>
<keyword evidence="4" id="KW-0949">S-adenosyl-L-methionine</keyword>
<dbReference type="InterPro" id="IPR029063">
    <property type="entry name" value="SAM-dependent_MTases_sf"/>
</dbReference>
<dbReference type="Gene3D" id="3.40.50.150">
    <property type="entry name" value="Vaccinia Virus protein VP39"/>
    <property type="match status" value="1"/>
</dbReference>
<evidence type="ECO:0000256" key="4">
    <source>
        <dbReference type="ARBA" id="ARBA00022691"/>
    </source>
</evidence>
<dbReference type="GO" id="GO:0003676">
    <property type="term" value="F:nucleic acid binding"/>
    <property type="evidence" value="ECO:0007669"/>
    <property type="project" value="InterPro"/>
</dbReference>
<evidence type="ECO:0000259" key="6">
    <source>
        <dbReference type="Pfam" id="PF07669"/>
    </source>
</evidence>
<dbReference type="InterPro" id="IPR011639">
    <property type="entry name" value="MethylTrfase_TaqI-like_dom"/>
</dbReference>
<dbReference type="InterPro" id="IPR047939">
    <property type="entry name" value="BREX_1_PglX"/>
</dbReference>
<evidence type="ECO:0000256" key="3">
    <source>
        <dbReference type="ARBA" id="ARBA00022679"/>
    </source>
</evidence>
<name>G2DBQ8_9GAMM</name>
<dbReference type="Proteomes" id="UP000004491">
    <property type="component" value="Unassembled WGS sequence"/>
</dbReference>
<dbReference type="GO" id="GO:0032259">
    <property type="term" value="P:methylation"/>
    <property type="evidence" value="ECO:0007669"/>
    <property type="project" value="UniProtKB-KW"/>
</dbReference>
<comment type="caution">
    <text evidence="7">The sequence shown here is derived from an EMBL/GenBank/DDBJ whole genome shotgun (WGS) entry which is preliminary data.</text>
</comment>